<protein>
    <recommendedName>
        <fullName evidence="2">RRM domain-containing protein</fullName>
    </recommendedName>
</protein>
<proteinExistence type="predicted"/>
<dbReference type="PROSITE" id="PS50102">
    <property type="entry name" value="RRM"/>
    <property type="match status" value="1"/>
</dbReference>
<evidence type="ECO:0000256" key="1">
    <source>
        <dbReference type="PROSITE-ProRule" id="PRU00176"/>
    </source>
</evidence>
<organism evidence="3 4">
    <name type="scientific">Artemisia annua</name>
    <name type="common">Sweet wormwood</name>
    <dbReference type="NCBI Taxonomy" id="35608"/>
    <lineage>
        <taxon>Eukaryota</taxon>
        <taxon>Viridiplantae</taxon>
        <taxon>Streptophyta</taxon>
        <taxon>Embryophyta</taxon>
        <taxon>Tracheophyta</taxon>
        <taxon>Spermatophyta</taxon>
        <taxon>Magnoliopsida</taxon>
        <taxon>eudicotyledons</taxon>
        <taxon>Gunneridae</taxon>
        <taxon>Pentapetalae</taxon>
        <taxon>asterids</taxon>
        <taxon>campanulids</taxon>
        <taxon>Asterales</taxon>
        <taxon>Asteraceae</taxon>
        <taxon>Asteroideae</taxon>
        <taxon>Anthemideae</taxon>
        <taxon>Artemisiinae</taxon>
        <taxon>Artemisia</taxon>
    </lineage>
</organism>
<dbReference type="GO" id="GO:0003723">
    <property type="term" value="F:RNA binding"/>
    <property type="evidence" value="ECO:0007669"/>
    <property type="project" value="UniProtKB-UniRule"/>
</dbReference>
<dbReference type="OrthoDB" id="1436484at2759"/>
<keyword evidence="1" id="KW-0694">RNA-binding</keyword>
<feature type="domain" description="RRM" evidence="2">
    <location>
        <begin position="1"/>
        <end position="78"/>
    </location>
</feature>
<name>A0A2U1KQ35_ARTAN</name>
<dbReference type="Gene3D" id="3.30.70.330">
    <property type="match status" value="1"/>
</dbReference>
<comment type="caution">
    <text evidence="3">The sequence shown here is derived from an EMBL/GenBank/DDBJ whole genome shotgun (WGS) entry which is preliminary data.</text>
</comment>
<dbReference type="SMART" id="SM00360">
    <property type="entry name" value="RRM"/>
    <property type="match status" value="1"/>
</dbReference>
<dbReference type="SUPFAM" id="SSF54928">
    <property type="entry name" value="RNA-binding domain, RBD"/>
    <property type="match status" value="1"/>
</dbReference>
<dbReference type="Proteomes" id="UP000245207">
    <property type="component" value="Unassembled WGS sequence"/>
</dbReference>
<dbReference type="InterPro" id="IPR035979">
    <property type="entry name" value="RBD_domain_sf"/>
</dbReference>
<evidence type="ECO:0000259" key="2">
    <source>
        <dbReference type="PROSITE" id="PS50102"/>
    </source>
</evidence>
<dbReference type="InterPro" id="IPR000504">
    <property type="entry name" value="RRM_dom"/>
</dbReference>
<reference evidence="3 4" key="1">
    <citation type="journal article" date="2018" name="Mol. Plant">
        <title>The genome of Artemisia annua provides insight into the evolution of Asteraceae family and artemisinin biosynthesis.</title>
        <authorList>
            <person name="Shen Q."/>
            <person name="Zhang L."/>
            <person name="Liao Z."/>
            <person name="Wang S."/>
            <person name="Yan T."/>
            <person name="Shi P."/>
            <person name="Liu M."/>
            <person name="Fu X."/>
            <person name="Pan Q."/>
            <person name="Wang Y."/>
            <person name="Lv Z."/>
            <person name="Lu X."/>
            <person name="Zhang F."/>
            <person name="Jiang W."/>
            <person name="Ma Y."/>
            <person name="Chen M."/>
            <person name="Hao X."/>
            <person name="Li L."/>
            <person name="Tang Y."/>
            <person name="Lv G."/>
            <person name="Zhou Y."/>
            <person name="Sun X."/>
            <person name="Brodelius P.E."/>
            <person name="Rose J.K.C."/>
            <person name="Tang K."/>
        </authorList>
    </citation>
    <scope>NUCLEOTIDE SEQUENCE [LARGE SCALE GENOMIC DNA]</scope>
    <source>
        <strain evidence="4">cv. Huhao1</strain>
        <tissue evidence="3">Leaf</tissue>
    </source>
</reference>
<dbReference type="EMBL" id="PKPP01015246">
    <property type="protein sequence ID" value="PWA38813.1"/>
    <property type="molecule type" value="Genomic_DNA"/>
</dbReference>
<dbReference type="InterPro" id="IPR012677">
    <property type="entry name" value="Nucleotide-bd_a/b_plait_sf"/>
</dbReference>
<keyword evidence="4" id="KW-1185">Reference proteome</keyword>
<sequence length="393" mass="44840">MNFFFTNFPPEWNKVDLQELFAEVGEIANVYVARKVSNAGKRFGFARFFRVGNLTALENRLNRIRIGNFKLKANIANCLREEWVFDVPSESKKSPTDKLSPTHHTSFESTLVDESFLIHSIFELQSIWLAFKATYCKVSNLSGSKFSLEFKNGVGCGLPGVDFKSPLKEHVKVDTKNNIVGSSDFPTEDGSKKADDNNVTSIFPAQVNEDENSKQSPRMNRVLLVVVIDGGSLIRMMVDNDCVDRNCLNMVIYDTICDLNVKKNNEKQFDDCVKHGENGIFLKSACDFENLSPNSKFDSQVSLLSEYHAKTKSKNFLKAIFKVYGHLGSNKLMGQIVMKKDHVQVLEPSEIKRELDEVLGMSEMKKKNRRYYQQVRQLRIMGLVFKKWPDILK</sequence>
<dbReference type="Pfam" id="PF00076">
    <property type="entry name" value="RRM_1"/>
    <property type="match status" value="1"/>
</dbReference>
<accession>A0A2U1KQ35</accession>
<evidence type="ECO:0000313" key="4">
    <source>
        <dbReference type="Proteomes" id="UP000245207"/>
    </source>
</evidence>
<evidence type="ECO:0000313" key="3">
    <source>
        <dbReference type="EMBL" id="PWA38813.1"/>
    </source>
</evidence>
<dbReference type="CDD" id="cd00590">
    <property type="entry name" value="RRM_SF"/>
    <property type="match status" value="1"/>
</dbReference>
<gene>
    <name evidence="3" type="ORF">CTI12_AA577930</name>
</gene>
<dbReference type="AlphaFoldDB" id="A0A2U1KQ35"/>